<organism evidence="2 3">
    <name type="scientific">Dracunculus medinensis</name>
    <name type="common">Guinea worm</name>
    <dbReference type="NCBI Taxonomy" id="318479"/>
    <lineage>
        <taxon>Eukaryota</taxon>
        <taxon>Metazoa</taxon>
        <taxon>Ecdysozoa</taxon>
        <taxon>Nematoda</taxon>
        <taxon>Chromadorea</taxon>
        <taxon>Rhabditida</taxon>
        <taxon>Spirurina</taxon>
        <taxon>Dracunculoidea</taxon>
        <taxon>Dracunculidae</taxon>
        <taxon>Dracunculus</taxon>
    </lineage>
</organism>
<dbReference type="PANTHER" id="PTHR33748">
    <property type="entry name" value="PROTEIN CBG04600"/>
    <property type="match status" value="1"/>
</dbReference>
<accession>A0A3P7PDM8</accession>
<evidence type="ECO:0000313" key="3">
    <source>
        <dbReference type="Proteomes" id="UP000274756"/>
    </source>
</evidence>
<gene>
    <name evidence="2" type="ORF">DME_LOCUS3178</name>
</gene>
<keyword evidence="3" id="KW-1185">Reference proteome</keyword>
<keyword evidence="1" id="KW-0732">Signal</keyword>
<protein>
    <recommendedName>
        <fullName evidence="4">TPM domain-containing protein</fullName>
    </recommendedName>
</protein>
<dbReference type="EMBL" id="UYYG01000111">
    <property type="protein sequence ID" value="VDN53205.1"/>
    <property type="molecule type" value="Genomic_DNA"/>
</dbReference>
<dbReference type="STRING" id="318479.A0A3P7PDM8"/>
<evidence type="ECO:0008006" key="4">
    <source>
        <dbReference type="Google" id="ProtNLM"/>
    </source>
</evidence>
<sequence>MMLSLLSLFLASGPVLRDDTQHWSPNTYPNPQINYTLCNTWPASTLCDPDHILTDHWRMIINKNIQEQIEKLRNSSDLLYNDNASGRCHRNATNGITIYVILANRIITTSNNSIDTDLINFGNGVADKYGLNSQSCKNFIVIVGVEEAKLAYVRTGYDLKLPNDLMKIIFKEYSELFNAKNYMEGLNKIITEIGERMNDLSLQVFFSKFSYLLSAIDLENRKYNVFY</sequence>
<dbReference type="Gene3D" id="3.10.310.50">
    <property type="match status" value="1"/>
</dbReference>
<evidence type="ECO:0000256" key="1">
    <source>
        <dbReference type="SAM" id="SignalP"/>
    </source>
</evidence>
<proteinExistence type="predicted"/>
<feature type="signal peptide" evidence="1">
    <location>
        <begin position="1"/>
        <end position="17"/>
    </location>
</feature>
<dbReference type="PANTHER" id="PTHR33748:SF2">
    <property type="entry name" value="CONSERVED PLASMA MEMBRANE PROTEIN"/>
    <property type="match status" value="1"/>
</dbReference>
<feature type="chain" id="PRO_5018198248" description="TPM domain-containing protein" evidence="1">
    <location>
        <begin position="18"/>
        <end position="227"/>
    </location>
</feature>
<dbReference type="GO" id="GO:0005892">
    <property type="term" value="C:acetylcholine-gated channel complex"/>
    <property type="evidence" value="ECO:0007669"/>
    <property type="project" value="InterPro"/>
</dbReference>
<evidence type="ECO:0000313" key="2">
    <source>
        <dbReference type="EMBL" id="VDN53205.1"/>
    </source>
</evidence>
<dbReference type="AlphaFoldDB" id="A0A3P7PDM8"/>
<dbReference type="InterPro" id="IPR033438">
    <property type="entry name" value="MOLO1"/>
</dbReference>
<dbReference type="Proteomes" id="UP000274756">
    <property type="component" value="Unassembled WGS sequence"/>
</dbReference>
<dbReference type="OrthoDB" id="5804001at2759"/>
<name>A0A3P7PDM8_DRAME</name>
<dbReference type="Pfam" id="PF17175">
    <property type="entry name" value="MOLO1"/>
    <property type="match status" value="1"/>
</dbReference>
<reference evidence="2 3" key="1">
    <citation type="submission" date="2018-11" db="EMBL/GenBank/DDBJ databases">
        <authorList>
            <consortium name="Pathogen Informatics"/>
        </authorList>
    </citation>
    <scope>NUCLEOTIDE SEQUENCE [LARGE SCALE GENOMIC DNA]</scope>
</reference>